<evidence type="ECO:0000313" key="5">
    <source>
        <dbReference type="Proteomes" id="UP000002281"/>
    </source>
</evidence>
<proteinExistence type="predicted"/>
<name>A0A9L0TRJ4_HORSE</name>
<dbReference type="Ensembl" id="ENSECAT00000089031.1">
    <property type="protein sequence ID" value="ENSECAP00000089627.1"/>
    <property type="gene ID" value="ENSECAG00000055237.1"/>
</dbReference>
<reference evidence="4" key="3">
    <citation type="submission" date="2025-09" db="UniProtKB">
        <authorList>
            <consortium name="Ensembl"/>
        </authorList>
    </citation>
    <scope>IDENTIFICATION</scope>
    <source>
        <strain evidence="4">Thoroughbred</strain>
    </source>
</reference>
<organism evidence="4 5">
    <name type="scientific">Equus caballus</name>
    <name type="common">Horse</name>
    <dbReference type="NCBI Taxonomy" id="9796"/>
    <lineage>
        <taxon>Eukaryota</taxon>
        <taxon>Metazoa</taxon>
        <taxon>Chordata</taxon>
        <taxon>Craniata</taxon>
        <taxon>Vertebrata</taxon>
        <taxon>Euteleostomi</taxon>
        <taxon>Mammalia</taxon>
        <taxon>Eutheria</taxon>
        <taxon>Laurasiatheria</taxon>
        <taxon>Perissodactyla</taxon>
        <taxon>Equidae</taxon>
        <taxon>Equus</taxon>
    </lineage>
</organism>
<comment type="subcellular location">
    <subcellularLocation>
        <location evidence="1">Nucleus</location>
    </subcellularLocation>
</comment>
<evidence type="ECO:0000256" key="1">
    <source>
        <dbReference type="ARBA" id="ARBA00004123"/>
    </source>
</evidence>
<dbReference type="AlphaFoldDB" id="A0A9L0TRJ4"/>
<dbReference type="PANTHER" id="PTHR13063">
    <property type="entry name" value="ENOS INTERACTING PROTEIN"/>
    <property type="match status" value="1"/>
</dbReference>
<dbReference type="Proteomes" id="UP000002281">
    <property type="component" value="Chromosome 8"/>
</dbReference>
<dbReference type="InterPro" id="IPR016818">
    <property type="entry name" value="NOSIP"/>
</dbReference>
<accession>A0A9L0TRJ4</accession>
<evidence type="ECO:0000256" key="2">
    <source>
        <dbReference type="ARBA" id="ARBA00023242"/>
    </source>
</evidence>
<evidence type="ECO:0000259" key="3">
    <source>
        <dbReference type="Pfam" id="PF15906"/>
    </source>
</evidence>
<keyword evidence="2" id="KW-0539">Nucleus</keyword>
<reference evidence="4" key="2">
    <citation type="submission" date="2025-08" db="UniProtKB">
        <authorList>
            <consortium name="Ensembl"/>
        </authorList>
    </citation>
    <scope>IDENTIFICATION</scope>
    <source>
        <strain evidence="4">Thoroughbred</strain>
    </source>
</reference>
<dbReference type="GO" id="GO:0005634">
    <property type="term" value="C:nucleus"/>
    <property type="evidence" value="ECO:0007669"/>
    <property type="project" value="UniProtKB-SubCell"/>
</dbReference>
<keyword evidence="5" id="KW-1185">Reference proteome</keyword>
<feature type="domain" description="Nitric oxide synthase-interacting protein zinc-finger" evidence="3">
    <location>
        <begin position="12"/>
        <end position="62"/>
    </location>
</feature>
<reference evidence="4 5" key="1">
    <citation type="journal article" date="2009" name="Science">
        <title>Genome sequence, comparative analysis, and population genetics of the domestic horse.</title>
        <authorList>
            <consortium name="Broad Institute Genome Sequencing Platform"/>
            <consortium name="Broad Institute Whole Genome Assembly Team"/>
            <person name="Wade C.M."/>
            <person name="Giulotto E."/>
            <person name="Sigurdsson S."/>
            <person name="Zoli M."/>
            <person name="Gnerre S."/>
            <person name="Imsland F."/>
            <person name="Lear T.L."/>
            <person name="Adelson D.L."/>
            <person name="Bailey E."/>
            <person name="Bellone R.R."/>
            <person name="Bloecker H."/>
            <person name="Distl O."/>
            <person name="Edgar R.C."/>
            <person name="Garber M."/>
            <person name="Leeb T."/>
            <person name="Mauceli E."/>
            <person name="MacLeod J.N."/>
            <person name="Penedo M.C.T."/>
            <person name="Raison J.M."/>
            <person name="Sharpe T."/>
            <person name="Vogel J."/>
            <person name="Andersson L."/>
            <person name="Antczak D.F."/>
            <person name="Biagi T."/>
            <person name="Binns M.M."/>
            <person name="Chowdhary B.P."/>
            <person name="Coleman S.J."/>
            <person name="Della Valle G."/>
            <person name="Fryc S."/>
            <person name="Guerin G."/>
            <person name="Hasegawa T."/>
            <person name="Hill E.W."/>
            <person name="Jurka J."/>
            <person name="Kiialainen A."/>
            <person name="Lindgren G."/>
            <person name="Liu J."/>
            <person name="Magnani E."/>
            <person name="Mickelson J.R."/>
            <person name="Murray J."/>
            <person name="Nergadze S.G."/>
            <person name="Onofrio R."/>
            <person name="Pedroni S."/>
            <person name="Piras M.F."/>
            <person name="Raudsepp T."/>
            <person name="Rocchi M."/>
            <person name="Roeed K.H."/>
            <person name="Ryder O.A."/>
            <person name="Searle S."/>
            <person name="Skow L."/>
            <person name="Swinburne J.E."/>
            <person name="Syvaenen A.C."/>
            <person name="Tozaki T."/>
            <person name="Valberg S.J."/>
            <person name="Vaudin M."/>
            <person name="White J.R."/>
            <person name="Zody M.C."/>
            <person name="Lander E.S."/>
            <person name="Lindblad-Toh K."/>
        </authorList>
    </citation>
    <scope>NUCLEOTIDE SEQUENCE [LARGE SCALE GENOMIC DNA]</scope>
    <source>
        <strain evidence="4 5">Thoroughbred</strain>
    </source>
</reference>
<dbReference type="GO" id="GO:0061630">
    <property type="term" value="F:ubiquitin protein ligase activity"/>
    <property type="evidence" value="ECO:0007669"/>
    <property type="project" value="InterPro"/>
</dbReference>
<sequence length="67" mass="7564">SPKHNDDAAGRGENCTIGVVYTYHEKKDTAASGHKTQNIRLRQDAVKDFDCCCLSLQPCHHPRWLLI</sequence>
<dbReference type="InterPro" id="IPR031790">
    <property type="entry name" value="Znf-NOSIP"/>
</dbReference>
<dbReference type="Pfam" id="PF15906">
    <property type="entry name" value="zf-NOSIP"/>
    <property type="match status" value="1"/>
</dbReference>
<protein>
    <recommendedName>
        <fullName evidence="3">Nitric oxide synthase-interacting protein zinc-finger domain-containing protein</fullName>
    </recommendedName>
</protein>
<dbReference type="PANTHER" id="PTHR13063:SF10">
    <property type="entry name" value="NITRIC OXIDE SYNTHASE-INTERACTING PROTEIN"/>
    <property type="match status" value="1"/>
</dbReference>
<evidence type="ECO:0000313" key="4">
    <source>
        <dbReference type="Ensembl" id="ENSECAP00000089627.1"/>
    </source>
</evidence>